<accession>A0ABY4CJZ2</accession>
<evidence type="ECO:0008006" key="3">
    <source>
        <dbReference type="Google" id="ProtNLM"/>
    </source>
</evidence>
<name>A0ABY4CJZ2_9BACL</name>
<dbReference type="RefSeq" id="WP_347437533.1">
    <property type="nucleotide sequence ID" value="NZ_CP089291.1"/>
</dbReference>
<organism evidence="1 2">
    <name type="scientific">Fodinisporobacter ferrooxydans</name>
    <dbReference type="NCBI Taxonomy" id="2901836"/>
    <lineage>
        <taxon>Bacteria</taxon>
        <taxon>Bacillati</taxon>
        <taxon>Bacillota</taxon>
        <taxon>Bacilli</taxon>
        <taxon>Bacillales</taxon>
        <taxon>Alicyclobacillaceae</taxon>
        <taxon>Fodinisporobacter</taxon>
    </lineage>
</organism>
<keyword evidence="2" id="KW-1185">Reference proteome</keyword>
<reference evidence="1" key="1">
    <citation type="submission" date="2021-12" db="EMBL/GenBank/DDBJ databases">
        <title>Alicyclobacillaceae gen. nov., sp. nov., isolated from chalcocite enrichment system.</title>
        <authorList>
            <person name="Jiang Z."/>
        </authorList>
    </citation>
    <scope>NUCLEOTIDE SEQUENCE</scope>
    <source>
        <strain evidence="1">MYW30-H2</strain>
    </source>
</reference>
<gene>
    <name evidence="1" type="ORF">LSG31_00700</name>
</gene>
<evidence type="ECO:0000313" key="2">
    <source>
        <dbReference type="Proteomes" id="UP000830167"/>
    </source>
</evidence>
<sequence length="144" mass="16594">MAFDKLTESVNNRKFFLKVQKEVLDTAKSYIAGAREELTPYLNNAKLQCAFNSDSMSLSIIDPSKTIYQNDLTYSFKIRFSNSENQWKLIVSHYGLRNVFKTDLGQVPHTYVGLSQKQVSDFYVNIGNNLLEFILKTFKDIETT</sequence>
<protein>
    <recommendedName>
        <fullName evidence="3">DUF3284 domain-containing protein</fullName>
    </recommendedName>
</protein>
<proteinExistence type="predicted"/>
<dbReference type="EMBL" id="CP089291">
    <property type="protein sequence ID" value="UOF90837.1"/>
    <property type="molecule type" value="Genomic_DNA"/>
</dbReference>
<dbReference type="Proteomes" id="UP000830167">
    <property type="component" value="Chromosome"/>
</dbReference>
<evidence type="ECO:0000313" key="1">
    <source>
        <dbReference type="EMBL" id="UOF90837.1"/>
    </source>
</evidence>